<proteinExistence type="predicted"/>
<protein>
    <submittedName>
        <fullName evidence="2">Uncharacterized protein</fullName>
    </submittedName>
</protein>
<feature type="non-terminal residue" evidence="2">
    <location>
        <position position="1"/>
    </location>
</feature>
<accession>A0A0B6YH87</accession>
<evidence type="ECO:0000256" key="1">
    <source>
        <dbReference type="SAM" id="MobiDB-lite"/>
    </source>
</evidence>
<dbReference type="AlphaFoldDB" id="A0A0B6YH87"/>
<feature type="non-terminal residue" evidence="2">
    <location>
        <position position="79"/>
    </location>
</feature>
<organism evidence="2">
    <name type="scientific">Arion vulgaris</name>
    <dbReference type="NCBI Taxonomy" id="1028688"/>
    <lineage>
        <taxon>Eukaryota</taxon>
        <taxon>Metazoa</taxon>
        <taxon>Spiralia</taxon>
        <taxon>Lophotrochozoa</taxon>
        <taxon>Mollusca</taxon>
        <taxon>Gastropoda</taxon>
        <taxon>Heterobranchia</taxon>
        <taxon>Euthyneura</taxon>
        <taxon>Panpulmonata</taxon>
        <taxon>Eupulmonata</taxon>
        <taxon>Stylommatophora</taxon>
        <taxon>Helicina</taxon>
        <taxon>Arionoidea</taxon>
        <taxon>Arionidae</taxon>
        <taxon>Arion</taxon>
    </lineage>
</organism>
<feature type="compositionally biased region" description="Low complexity" evidence="1">
    <location>
        <begin position="29"/>
        <end position="41"/>
    </location>
</feature>
<feature type="region of interest" description="Disordered" evidence="1">
    <location>
        <begin position="1"/>
        <end position="41"/>
    </location>
</feature>
<sequence length="79" mass="8729">NTVLPGLGQRQLERSPLSGRHTVNESMLNKSTNNTNRTLSTSSALDHKNIFTKIEQSIAEGSLPAQSVKIRLPDHSNYQ</sequence>
<name>A0A0B6YH87_9EUPU</name>
<reference evidence="2" key="1">
    <citation type="submission" date="2014-12" db="EMBL/GenBank/DDBJ databases">
        <title>Insight into the proteome of Arion vulgaris.</title>
        <authorList>
            <person name="Aradska J."/>
            <person name="Bulat T."/>
            <person name="Smidak R."/>
            <person name="Sarate P."/>
            <person name="Gangsoo J."/>
            <person name="Sialana F."/>
            <person name="Bilban M."/>
            <person name="Lubec G."/>
        </authorList>
    </citation>
    <scope>NUCLEOTIDE SEQUENCE</scope>
    <source>
        <tissue evidence="2">Skin</tissue>
    </source>
</reference>
<dbReference type="EMBL" id="HACG01008728">
    <property type="protein sequence ID" value="CEK55593.1"/>
    <property type="molecule type" value="Transcribed_RNA"/>
</dbReference>
<gene>
    <name evidence="2" type="primary">ORF25570</name>
</gene>
<evidence type="ECO:0000313" key="2">
    <source>
        <dbReference type="EMBL" id="CEK55593.1"/>
    </source>
</evidence>